<comment type="caution">
    <text evidence="3">The sequence shown here is derived from an EMBL/GenBank/DDBJ whole genome shotgun (WGS) entry which is preliminary data.</text>
</comment>
<dbReference type="Proteomes" id="UP000622687">
    <property type="component" value="Unassembled WGS sequence"/>
</dbReference>
<accession>A0A934HTZ2</accession>
<dbReference type="Gene3D" id="3.30.70.1060">
    <property type="entry name" value="Dimeric alpha+beta barrel"/>
    <property type="match status" value="1"/>
</dbReference>
<dbReference type="InterPro" id="IPR005545">
    <property type="entry name" value="YCII"/>
</dbReference>
<evidence type="ECO:0000313" key="4">
    <source>
        <dbReference type="Proteomes" id="UP000622687"/>
    </source>
</evidence>
<keyword evidence="4" id="KW-1185">Reference proteome</keyword>
<name>A0A934HTZ2_9CLOT</name>
<sequence length="101" mass="11689">MKKGDKLFVRIDYKNSELETTSKDFQDHAEYLKSVAAERYFIGGGFANSNGGMIIFKAKDLDEAKMIAKKDPIIERGLYRVELHEWDLLILSENKEKNNEM</sequence>
<organism evidence="3 4">
    <name type="scientific">Clostridium aciditolerans</name>
    <dbReference type="NCBI Taxonomy" id="339861"/>
    <lineage>
        <taxon>Bacteria</taxon>
        <taxon>Bacillati</taxon>
        <taxon>Bacillota</taxon>
        <taxon>Clostridia</taxon>
        <taxon>Eubacteriales</taxon>
        <taxon>Clostridiaceae</taxon>
        <taxon>Clostridium</taxon>
    </lineage>
</organism>
<reference evidence="3" key="1">
    <citation type="submission" date="2020-12" db="EMBL/GenBank/DDBJ databases">
        <title>Clostridium thailandense sp. nov., a novel acetogenic bacterium isolated from peat land soil in Thailand.</title>
        <authorList>
            <person name="Chaikitkaew S."/>
            <person name="Birkeland N.K."/>
        </authorList>
    </citation>
    <scope>NUCLEOTIDE SEQUENCE</scope>
    <source>
        <strain evidence="3">DSM 17425</strain>
    </source>
</reference>
<dbReference type="Pfam" id="PF03795">
    <property type="entry name" value="YCII"/>
    <property type="match status" value="1"/>
</dbReference>
<dbReference type="EMBL" id="JAEEGB010000026">
    <property type="protein sequence ID" value="MBI6874491.1"/>
    <property type="molecule type" value="Genomic_DNA"/>
</dbReference>
<dbReference type="AlphaFoldDB" id="A0A934HTZ2"/>
<dbReference type="RefSeq" id="WP_211143864.1">
    <property type="nucleotide sequence ID" value="NZ_JAEEGB010000026.1"/>
</dbReference>
<dbReference type="InterPro" id="IPR011008">
    <property type="entry name" value="Dimeric_a/b-barrel"/>
</dbReference>
<evidence type="ECO:0000313" key="3">
    <source>
        <dbReference type="EMBL" id="MBI6874491.1"/>
    </source>
</evidence>
<proteinExistence type="inferred from homology"/>
<evidence type="ECO:0000259" key="2">
    <source>
        <dbReference type="Pfam" id="PF03795"/>
    </source>
</evidence>
<evidence type="ECO:0000256" key="1">
    <source>
        <dbReference type="ARBA" id="ARBA00007689"/>
    </source>
</evidence>
<gene>
    <name evidence="3" type="ORF">I6U51_17600</name>
</gene>
<dbReference type="SUPFAM" id="SSF54909">
    <property type="entry name" value="Dimeric alpha+beta barrel"/>
    <property type="match status" value="1"/>
</dbReference>
<dbReference type="PANTHER" id="PTHR37828:SF1">
    <property type="entry name" value="YCII-RELATED DOMAIN-CONTAINING PROTEIN"/>
    <property type="match status" value="1"/>
</dbReference>
<dbReference type="PANTHER" id="PTHR37828">
    <property type="entry name" value="GSR2449 PROTEIN"/>
    <property type="match status" value="1"/>
</dbReference>
<protein>
    <recommendedName>
        <fullName evidence="2">YCII-related domain-containing protein</fullName>
    </recommendedName>
</protein>
<comment type="similarity">
    <text evidence="1">Belongs to the YciI family.</text>
</comment>
<feature type="domain" description="YCII-related" evidence="2">
    <location>
        <begin position="10"/>
        <end position="86"/>
    </location>
</feature>